<keyword evidence="14" id="KW-0511">Multifunctional enzyme</keyword>
<evidence type="ECO:0000256" key="6">
    <source>
        <dbReference type="ARBA" id="ARBA00022645"/>
    </source>
</evidence>
<comment type="caution">
    <text evidence="22">The sequence shown here is derived from an EMBL/GenBank/DDBJ whole genome shotgun (WGS) entry which is preliminary data.</text>
</comment>
<organism evidence="22 23">
    <name type="scientific">Carboxylicivirga mesophila</name>
    <dbReference type="NCBI Taxonomy" id="1166478"/>
    <lineage>
        <taxon>Bacteria</taxon>
        <taxon>Pseudomonadati</taxon>
        <taxon>Bacteroidota</taxon>
        <taxon>Bacteroidia</taxon>
        <taxon>Marinilabiliales</taxon>
        <taxon>Marinilabiliaceae</taxon>
        <taxon>Carboxylicivirga</taxon>
    </lineage>
</organism>
<dbReference type="Pfam" id="PF00905">
    <property type="entry name" value="Transpeptidase"/>
    <property type="match status" value="1"/>
</dbReference>
<evidence type="ECO:0000256" key="17">
    <source>
        <dbReference type="ARBA" id="ARBA00049902"/>
    </source>
</evidence>
<evidence type="ECO:0000256" key="18">
    <source>
        <dbReference type="SAM" id="MobiDB-lite"/>
    </source>
</evidence>
<evidence type="ECO:0000256" key="9">
    <source>
        <dbReference type="ARBA" id="ARBA00022679"/>
    </source>
</evidence>
<dbReference type="Gene3D" id="3.40.710.10">
    <property type="entry name" value="DD-peptidase/beta-lactamase superfamily"/>
    <property type="match status" value="2"/>
</dbReference>
<dbReference type="Pfam" id="PF00912">
    <property type="entry name" value="Transgly"/>
    <property type="match status" value="1"/>
</dbReference>
<dbReference type="SUPFAM" id="SSF53955">
    <property type="entry name" value="Lysozyme-like"/>
    <property type="match status" value="1"/>
</dbReference>
<evidence type="ECO:0000256" key="15">
    <source>
        <dbReference type="ARBA" id="ARBA00023316"/>
    </source>
</evidence>
<proteinExistence type="inferred from homology"/>
<keyword evidence="15" id="KW-0961">Cell wall biogenesis/degradation</keyword>
<reference evidence="22 23" key="1">
    <citation type="journal article" date="2014" name="Int. J. Syst. Evol. Microbiol.">
        <title>Carboxylicivirga gen. nov. in the family Marinilabiliaceae with two novel species, Carboxylicivirga mesophila sp. nov. and Carboxylicivirga taeanensis sp. nov., and reclassification of Cytophaga fermentans as Saccharicrinis fermentans gen. nov., comb. nov.</title>
        <authorList>
            <person name="Yang S.H."/>
            <person name="Seo H.S."/>
            <person name="Woo J.H."/>
            <person name="Oh H.M."/>
            <person name="Jang H."/>
            <person name="Lee J.H."/>
            <person name="Kim S.J."/>
            <person name="Kwon K.K."/>
        </authorList>
    </citation>
    <scope>NUCLEOTIDE SEQUENCE [LARGE SCALE GENOMIC DNA]</scope>
    <source>
        <strain evidence="22 23">JCM 18290</strain>
    </source>
</reference>
<evidence type="ECO:0000256" key="8">
    <source>
        <dbReference type="ARBA" id="ARBA00022676"/>
    </source>
</evidence>
<evidence type="ECO:0000256" key="1">
    <source>
        <dbReference type="ARBA" id="ARBA00004236"/>
    </source>
</evidence>
<feature type="domain" description="Penicillin-binding protein transpeptidase" evidence="20">
    <location>
        <begin position="436"/>
        <end position="709"/>
    </location>
</feature>
<comment type="catalytic activity">
    <reaction evidence="17">
        <text>[GlcNAc-(1-&gt;4)-Mur2Ac(oyl-L-Ala-gamma-D-Glu-L-Lys-D-Ala-D-Ala)](n)-di-trans,octa-cis-undecaprenyl diphosphate + beta-D-GlcNAc-(1-&gt;4)-Mur2Ac(oyl-L-Ala-gamma-D-Glu-L-Lys-D-Ala-D-Ala)-di-trans,octa-cis-undecaprenyl diphosphate = [GlcNAc-(1-&gt;4)-Mur2Ac(oyl-L-Ala-gamma-D-Glu-L-Lys-D-Ala-D-Ala)](n+1)-di-trans,octa-cis-undecaprenyl diphosphate + di-trans,octa-cis-undecaprenyl diphosphate + H(+)</text>
        <dbReference type="Rhea" id="RHEA:23708"/>
        <dbReference type="Rhea" id="RHEA-COMP:9602"/>
        <dbReference type="Rhea" id="RHEA-COMP:9603"/>
        <dbReference type="ChEBI" id="CHEBI:15378"/>
        <dbReference type="ChEBI" id="CHEBI:58405"/>
        <dbReference type="ChEBI" id="CHEBI:60033"/>
        <dbReference type="ChEBI" id="CHEBI:78435"/>
        <dbReference type="EC" id="2.4.99.28"/>
    </reaction>
</comment>
<dbReference type="Proteomes" id="UP000721861">
    <property type="component" value="Unassembled WGS sequence"/>
</dbReference>
<keyword evidence="9" id="KW-0808">Transferase</keyword>
<dbReference type="Gene3D" id="1.10.3810.10">
    <property type="entry name" value="Biosynthetic peptidoglycan transglycosylase-like"/>
    <property type="match status" value="1"/>
</dbReference>
<evidence type="ECO:0000256" key="2">
    <source>
        <dbReference type="ARBA" id="ARBA00004752"/>
    </source>
</evidence>
<gene>
    <name evidence="22" type="ORF">KEM09_01105</name>
</gene>
<evidence type="ECO:0000256" key="14">
    <source>
        <dbReference type="ARBA" id="ARBA00023268"/>
    </source>
</evidence>
<keyword evidence="10" id="KW-0378">Hydrolase</keyword>
<evidence type="ECO:0000256" key="12">
    <source>
        <dbReference type="ARBA" id="ARBA00022984"/>
    </source>
</evidence>
<evidence type="ECO:0000256" key="13">
    <source>
        <dbReference type="ARBA" id="ARBA00023136"/>
    </source>
</evidence>
<dbReference type="RefSeq" id="WP_212224030.1">
    <property type="nucleotide sequence ID" value="NZ_JAGUCN010000001.1"/>
</dbReference>
<evidence type="ECO:0000256" key="10">
    <source>
        <dbReference type="ARBA" id="ARBA00022801"/>
    </source>
</evidence>
<sequence length="800" mass="91098">MAAKKPTYKKKSTTKRSAKPNKKALKNSSFKKRLLVFGLKATGIGTAAFFIFCLFVYLGFFGALPSEKELSKIQNHSASEVYSIDEKLMGRYYIEHRLTIDNDEVSPYIKEALVATEDSRFFEHNGLDFISLGRVVVRSIIFGDRAQGGGSTISQQLAKNLYPRMHLGFLTLPVGKTKEIFTAARLEKIYSKDEILMLYLNTVPFGEDIYGIEVASQRFFGKKSLHLNPAEAATLVGMLAANTAYNPRLNPERSFDRRNIVLKRMKEHGSISENEYLKWSQSKIELNYKRIDHNTGIAPYFREKIRVQAQDILEDKYGDEYDIYSDGLKIFTTIDAQLQLYAEQAVAQQMTRLQDEFNRHWKGQTPWARHPQVYTNALRQSRRYQKMKDAGHSDEAIFKAMEKSVPMTIYTHAGEKKVNMSPVDSVKHYLMLLNTGFVAMNPRNGHVLTWVGGIDHKTFQYDHVTSRRPVGSTFKPIVYAAALQDGMSPCDFISNEQVVYEDYDDWSPANSNGQHNGFFSVKGGLANSVNTVSAKLITQIGVNKVINMAEDMRIEEDIPNYPSIALGTAELSLLNMVSAYTTFPNYGRPVEPVMLLRIEDRDGNVLYENEGNIPGDEVYDDDVAYFMVEMMRGVVERGTASSLRNIFHLKSELAGKTGTTQDNSDGWFIGYTPNIVAGAWVGNDQPSIRFRSTALGSGGHMALPIFARFMQRLEKDRSRYQYHKGSFYVVPARLQKQLMCDDFSEQDPDTNFFDSLFDSFSRPDSVKLKRQEERKAQREERKKTDHKSVLQKMKDLFKKK</sequence>
<feature type="transmembrane region" description="Helical" evidence="19">
    <location>
        <begin position="34"/>
        <end position="60"/>
    </location>
</feature>
<evidence type="ECO:0000256" key="11">
    <source>
        <dbReference type="ARBA" id="ARBA00022960"/>
    </source>
</evidence>
<evidence type="ECO:0000259" key="20">
    <source>
        <dbReference type="Pfam" id="PF00905"/>
    </source>
</evidence>
<keyword evidence="11" id="KW-0133">Cell shape</keyword>
<evidence type="ECO:0000256" key="3">
    <source>
        <dbReference type="ARBA" id="ARBA00007090"/>
    </source>
</evidence>
<keyword evidence="13 19" id="KW-0472">Membrane</keyword>
<feature type="region of interest" description="Disordered" evidence="18">
    <location>
        <begin position="767"/>
        <end position="800"/>
    </location>
</feature>
<evidence type="ECO:0000256" key="16">
    <source>
        <dbReference type="ARBA" id="ARBA00034000"/>
    </source>
</evidence>
<dbReference type="InterPro" id="IPR023346">
    <property type="entry name" value="Lysozyme-like_dom_sf"/>
</dbReference>
<keyword evidence="7" id="KW-0645">Protease</keyword>
<dbReference type="InterPro" id="IPR012338">
    <property type="entry name" value="Beta-lactam/transpept-like"/>
</dbReference>
<keyword evidence="19" id="KW-0812">Transmembrane</keyword>
<dbReference type="InterPro" id="IPR001460">
    <property type="entry name" value="PCN-bd_Tpept"/>
</dbReference>
<dbReference type="EMBL" id="JAGUCN010000001">
    <property type="protein sequence ID" value="MBS2209982.1"/>
    <property type="molecule type" value="Genomic_DNA"/>
</dbReference>
<comment type="catalytic activity">
    <reaction evidence="16">
        <text>Preferential cleavage: (Ac)2-L-Lys-D-Ala-|-D-Ala. Also transpeptidation of peptidyl-alanyl moieties that are N-acyl substituents of D-alanine.</text>
        <dbReference type="EC" id="3.4.16.4"/>
    </reaction>
</comment>
<comment type="subcellular location">
    <subcellularLocation>
        <location evidence="1">Cell membrane</location>
    </subcellularLocation>
</comment>
<evidence type="ECO:0000256" key="4">
    <source>
        <dbReference type="ARBA" id="ARBA00007739"/>
    </source>
</evidence>
<evidence type="ECO:0000259" key="21">
    <source>
        <dbReference type="Pfam" id="PF00912"/>
    </source>
</evidence>
<dbReference type="SUPFAM" id="SSF56601">
    <property type="entry name" value="beta-lactamase/transpeptidase-like"/>
    <property type="match status" value="1"/>
</dbReference>
<feature type="domain" description="Glycosyl transferase family 51" evidence="21">
    <location>
        <begin position="89"/>
        <end position="266"/>
    </location>
</feature>
<dbReference type="PANTHER" id="PTHR32282:SF11">
    <property type="entry name" value="PENICILLIN-BINDING PROTEIN 1B"/>
    <property type="match status" value="1"/>
</dbReference>
<keyword evidence="5" id="KW-1003">Cell membrane</keyword>
<dbReference type="PANTHER" id="PTHR32282">
    <property type="entry name" value="BINDING PROTEIN TRANSPEPTIDASE, PUTATIVE-RELATED"/>
    <property type="match status" value="1"/>
</dbReference>
<accession>A0ABS5K4W1</accession>
<protein>
    <submittedName>
        <fullName evidence="22">Transglycosylase domain-containing protein</fullName>
    </submittedName>
</protein>
<keyword evidence="12" id="KW-0573">Peptidoglycan synthesis</keyword>
<comment type="similarity">
    <text evidence="3">In the C-terminal section; belongs to the transpeptidase family.</text>
</comment>
<evidence type="ECO:0000313" key="23">
    <source>
        <dbReference type="Proteomes" id="UP000721861"/>
    </source>
</evidence>
<evidence type="ECO:0000256" key="19">
    <source>
        <dbReference type="SAM" id="Phobius"/>
    </source>
</evidence>
<dbReference type="InterPro" id="IPR036950">
    <property type="entry name" value="PBP_transglycosylase"/>
</dbReference>
<comment type="similarity">
    <text evidence="4">In the N-terminal section; belongs to the glycosyltransferase 51 family.</text>
</comment>
<keyword evidence="23" id="KW-1185">Reference proteome</keyword>
<dbReference type="InterPro" id="IPR050396">
    <property type="entry name" value="Glycosyltr_51/Transpeptidase"/>
</dbReference>
<name>A0ABS5K4W1_9BACT</name>
<evidence type="ECO:0000256" key="5">
    <source>
        <dbReference type="ARBA" id="ARBA00022475"/>
    </source>
</evidence>
<evidence type="ECO:0000256" key="7">
    <source>
        <dbReference type="ARBA" id="ARBA00022670"/>
    </source>
</evidence>
<comment type="pathway">
    <text evidence="2">Cell wall biogenesis; peptidoglycan biosynthesis.</text>
</comment>
<feature type="region of interest" description="Disordered" evidence="18">
    <location>
        <begin position="1"/>
        <end position="22"/>
    </location>
</feature>
<dbReference type="InterPro" id="IPR001264">
    <property type="entry name" value="Glyco_trans_51"/>
</dbReference>
<evidence type="ECO:0000313" key="22">
    <source>
        <dbReference type="EMBL" id="MBS2209982.1"/>
    </source>
</evidence>
<keyword evidence="6" id="KW-0121">Carboxypeptidase</keyword>
<keyword evidence="19" id="KW-1133">Transmembrane helix</keyword>
<keyword evidence="8" id="KW-0328">Glycosyltransferase</keyword>